<sequence>MAFSPAVNALFPKGNGDNSKNASRKSATFLIALAKEAVENTRRPELLITLNRREDVGRPNAEEQLAEVLLLAAAVRNKEVGVALLLNLSDFNILEVDSRIARLNAFL</sequence>
<dbReference type="EMBL" id="LKEA01000078">
    <property type="protein sequence ID" value="ROV88549.1"/>
    <property type="molecule type" value="Genomic_DNA"/>
</dbReference>
<reference evidence="2 3" key="1">
    <citation type="submission" date="2015-09" db="EMBL/GenBank/DDBJ databases">
        <title>Host preference determinants of Valsa canker pathogens revealed by comparative genomics.</title>
        <authorList>
            <person name="Yin Z."/>
            <person name="Huang L."/>
        </authorList>
    </citation>
    <scope>NUCLEOTIDE SEQUENCE [LARGE SCALE GENOMIC DNA]</scope>
    <source>
        <strain evidence="2 3">03-1</strain>
    </source>
</reference>
<evidence type="ECO:0000313" key="3">
    <source>
        <dbReference type="Proteomes" id="UP000283895"/>
    </source>
</evidence>
<organism evidence="2 3">
    <name type="scientific">Cytospora schulzeri</name>
    <dbReference type="NCBI Taxonomy" id="448051"/>
    <lineage>
        <taxon>Eukaryota</taxon>
        <taxon>Fungi</taxon>
        <taxon>Dikarya</taxon>
        <taxon>Ascomycota</taxon>
        <taxon>Pezizomycotina</taxon>
        <taxon>Sordariomycetes</taxon>
        <taxon>Sordariomycetidae</taxon>
        <taxon>Diaporthales</taxon>
        <taxon>Cytosporaceae</taxon>
        <taxon>Cytospora</taxon>
    </lineage>
</organism>
<evidence type="ECO:0000256" key="1">
    <source>
        <dbReference type="SAM" id="MobiDB-lite"/>
    </source>
</evidence>
<feature type="region of interest" description="Disordered" evidence="1">
    <location>
        <begin position="1"/>
        <end position="22"/>
    </location>
</feature>
<name>A0A423VC65_9PEZI</name>
<dbReference type="AlphaFoldDB" id="A0A423VC65"/>
<proteinExistence type="predicted"/>
<protein>
    <submittedName>
        <fullName evidence="2">Uncharacterized protein</fullName>
    </submittedName>
</protein>
<dbReference type="Proteomes" id="UP000283895">
    <property type="component" value="Unassembled WGS sequence"/>
</dbReference>
<evidence type="ECO:0000313" key="2">
    <source>
        <dbReference type="EMBL" id="ROV88549.1"/>
    </source>
</evidence>
<accession>A0A423VC65</accession>
<comment type="caution">
    <text evidence="2">The sequence shown here is derived from an EMBL/GenBank/DDBJ whole genome shotgun (WGS) entry which is preliminary data.</text>
</comment>
<gene>
    <name evidence="2" type="ORF">VMCG_10384</name>
</gene>
<keyword evidence="3" id="KW-1185">Reference proteome</keyword>